<dbReference type="InterPro" id="IPR030379">
    <property type="entry name" value="G_SEPTIN_dom"/>
</dbReference>
<comment type="similarity">
    <text evidence="1">Belongs to the TRAFAC class TrmE-Era-EngA-EngB-Septin-like GTPase superfamily. Septin GTPase family.</text>
</comment>
<keyword evidence="4" id="KW-1185">Reference proteome</keyword>
<dbReference type="InterPro" id="IPR027417">
    <property type="entry name" value="P-loop_NTPase"/>
</dbReference>
<dbReference type="Gene3D" id="3.40.50.300">
    <property type="entry name" value="P-loop containing nucleotide triphosphate hydrolases"/>
    <property type="match status" value="1"/>
</dbReference>
<dbReference type="GO" id="GO:0005525">
    <property type="term" value="F:GTP binding"/>
    <property type="evidence" value="ECO:0007669"/>
    <property type="project" value="UniProtKB-KW"/>
</dbReference>
<sequence>MLLEAGGRDLAQKMKEAWESEDGYIYQLRPKRTTGDFQCRVQKQEIGNKRPEDGEGKVLMLVGATGAGKSTLVNGIVNYAYRVQYGDDFRLKLINEVENEGTKADSQTEWITAYQIVKQQGIAFPYTLTVIDTPGFGGTQGIKKDHELKDQIQEFFSHGGHFGVDQLHGIGLVVPASEERLTPSLKYVLDSIMSVFGNDVKNNIFLLVTFAGMEKPLVRTAVRAANIPFRKMFQFNNSALFSQDKDNPFNQAFWDMGTQNFQEFFLEFQHTSPVSLTLTKEVLQRRRLVEETLQDTKSKLDAGVSYSALDRLELLREAHAAVRQHGGKLFLRYAKFLPGLNHADLTSSSHDEHVLKKLTKDFNQERETIFQLTEKAHECKRRLNDIAMKPDHFEIAEYINMLIDAEEFDNRPGSTQRIKYLKEAREKAEFAKQAKPV</sequence>
<dbReference type="EMBL" id="CAJPEV010001296">
    <property type="protein sequence ID" value="CAG0891895.1"/>
    <property type="molecule type" value="Genomic_DNA"/>
</dbReference>
<dbReference type="PANTHER" id="PTHR32046">
    <property type="entry name" value="G DOMAIN-CONTAINING PROTEIN"/>
    <property type="match status" value="1"/>
</dbReference>
<dbReference type="Pfam" id="PF00735">
    <property type="entry name" value="Septin"/>
    <property type="match status" value="1"/>
</dbReference>
<reference evidence="3" key="1">
    <citation type="submission" date="2020-11" db="EMBL/GenBank/DDBJ databases">
        <authorList>
            <person name="Tran Van P."/>
        </authorList>
    </citation>
    <scope>NUCLEOTIDE SEQUENCE</scope>
</reference>
<accession>A0A7R8XAG7</accession>
<evidence type="ECO:0000256" key="1">
    <source>
        <dbReference type="RuleBase" id="RU004560"/>
    </source>
</evidence>
<dbReference type="EMBL" id="LR900813">
    <property type="protein sequence ID" value="CAD7246981.1"/>
    <property type="molecule type" value="Genomic_DNA"/>
</dbReference>
<dbReference type="OrthoDB" id="2386367at2759"/>
<dbReference type="PANTHER" id="PTHR32046:SF14">
    <property type="match status" value="1"/>
</dbReference>
<organism evidence="3">
    <name type="scientific">Darwinula stevensoni</name>
    <dbReference type="NCBI Taxonomy" id="69355"/>
    <lineage>
        <taxon>Eukaryota</taxon>
        <taxon>Metazoa</taxon>
        <taxon>Ecdysozoa</taxon>
        <taxon>Arthropoda</taxon>
        <taxon>Crustacea</taxon>
        <taxon>Oligostraca</taxon>
        <taxon>Ostracoda</taxon>
        <taxon>Podocopa</taxon>
        <taxon>Podocopida</taxon>
        <taxon>Darwinulocopina</taxon>
        <taxon>Darwinuloidea</taxon>
        <taxon>Darwinulidae</taxon>
        <taxon>Darwinula</taxon>
    </lineage>
</organism>
<evidence type="ECO:0000313" key="4">
    <source>
        <dbReference type="Proteomes" id="UP000677054"/>
    </source>
</evidence>
<dbReference type="AlphaFoldDB" id="A0A7R8XAG7"/>
<keyword evidence="1" id="KW-0342">GTP-binding</keyword>
<gene>
    <name evidence="3" type="ORF">DSTB1V02_LOCUS6823</name>
</gene>
<evidence type="ECO:0000259" key="2">
    <source>
        <dbReference type="Pfam" id="PF00735"/>
    </source>
</evidence>
<protein>
    <recommendedName>
        <fullName evidence="2">Septin-type G domain-containing protein</fullName>
    </recommendedName>
</protein>
<dbReference type="SUPFAM" id="SSF52540">
    <property type="entry name" value="P-loop containing nucleoside triphosphate hydrolases"/>
    <property type="match status" value="2"/>
</dbReference>
<name>A0A7R8XAG7_9CRUS</name>
<keyword evidence="1" id="KW-0547">Nucleotide-binding</keyword>
<feature type="domain" description="Septin-type G" evidence="2">
    <location>
        <begin position="59"/>
        <end position="139"/>
    </location>
</feature>
<proteinExistence type="inferred from homology"/>
<dbReference type="Proteomes" id="UP000677054">
    <property type="component" value="Unassembled WGS sequence"/>
</dbReference>
<evidence type="ECO:0000313" key="3">
    <source>
        <dbReference type="EMBL" id="CAD7246981.1"/>
    </source>
</evidence>